<reference evidence="1 2" key="1">
    <citation type="journal article" date="2018" name="PLoS Genet.">
        <title>Population sequencing reveals clonal diversity and ancestral inbreeding in the grapevine cultivar Chardonnay.</title>
        <authorList>
            <person name="Roach M.J."/>
            <person name="Johnson D.L."/>
            <person name="Bohlmann J."/>
            <person name="van Vuuren H.J."/>
            <person name="Jones S.J."/>
            <person name="Pretorius I.S."/>
            <person name="Schmidt S.A."/>
            <person name="Borneman A.R."/>
        </authorList>
    </citation>
    <scope>NUCLEOTIDE SEQUENCE [LARGE SCALE GENOMIC DNA]</scope>
    <source>
        <strain evidence="2">cv. Chardonnay</strain>
        <tissue evidence="1">Leaf</tissue>
    </source>
</reference>
<proteinExistence type="predicted"/>
<sequence>MIMSSITLHSSSSLKDPIEYRTIVGSLQYLLITRPDIAFAVNKLSQYMHRLTTEHWILVKRLLRYLCGSFSDGIQLYHDSPLSLYAFADAGPLSLHAFSDSDWAGNKDDFTSTSAYVVYIGRNPISWSSKKQRTVARSSTEAEYRSVAATTAELNWVSSLLTELGVILPQSL</sequence>
<comment type="caution">
    <text evidence="1">The sequence shown here is derived from an EMBL/GenBank/DDBJ whole genome shotgun (WGS) entry which is preliminary data.</text>
</comment>
<evidence type="ECO:0000313" key="1">
    <source>
        <dbReference type="EMBL" id="RVW70435.1"/>
    </source>
</evidence>
<dbReference type="InterPro" id="IPR043502">
    <property type="entry name" value="DNA/RNA_pol_sf"/>
</dbReference>
<dbReference type="PANTHER" id="PTHR11439">
    <property type="entry name" value="GAG-POL-RELATED RETROTRANSPOSON"/>
    <property type="match status" value="1"/>
</dbReference>
<name>A0A438GE02_VITVI</name>
<organism evidence="1 2">
    <name type="scientific">Vitis vinifera</name>
    <name type="common">Grape</name>
    <dbReference type="NCBI Taxonomy" id="29760"/>
    <lineage>
        <taxon>Eukaryota</taxon>
        <taxon>Viridiplantae</taxon>
        <taxon>Streptophyta</taxon>
        <taxon>Embryophyta</taxon>
        <taxon>Tracheophyta</taxon>
        <taxon>Spermatophyta</taxon>
        <taxon>Magnoliopsida</taxon>
        <taxon>eudicotyledons</taxon>
        <taxon>Gunneridae</taxon>
        <taxon>Pentapetalae</taxon>
        <taxon>rosids</taxon>
        <taxon>Vitales</taxon>
        <taxon>Vitaceae</taxon>
        <taxon>Viteae</taxon>
        <taxon>Vitis</taxon>
    </lineage>
</organism>
<dbReference type="AlphaFoldDB" id="A0A438GE02"/>
<dbReference type="PANTHER" id="PTHR11439:SF489">
    <property type="entry name" value="RNA-DIRECTED DNA POLYMERASE"/>
    <property type="match status" value="1"/>
</dbReference>
<evidence type="ECO:0000313" key="2">
    <source>
        <dbReference type="Proteomes" id="UP000288805"/>
    </source>
</evidence>
<dbReference type="EMBL" id="QGNW01000465">
    <property type="protein sequence ID" value="RVW70435.1"/>
    <property type="molecule type" value="Genomic_DNA"/>
</dbReference>
<gene>
    <name evidence="1" type="primary">RE2_436</name>
    <name evidence="1" type="ORF">CK203_056686</name>
</gene>
<accession>A0A438GE02</accession>
<dbReference type="SUPFAM" id="SSF56672">
    <property type="entry name" value="DNA/RNA polymerases"/>
    <property type="match status" value="1"/>
</dbReference>
<protein>
    <submittedName>
        <fullName evidence="1">Retrovirus-related Pol polyprotein from transposon RE2</fullName>
    </submittedName>
</protein>
<dbReference type="CDD" id="cd09272">
    <property type="entry name" value="RNase_HI_RT_Ty1"/>
    <property type="match status" value="1"/>
</dbReference>
<dbReference type="Proteomes" id="UP000288805">
    <property type="component" value="Unassembled WGS sequence"/>
</dbReference>